<dbReference type="EMBL" id="JABFTP020000021">
    <property type="protein sequence ID" value="KAL3268474.1"/>
    <property type="molecule type" value="Genomic_DNA"/>
</dbReference>
<dbReference type="InterPro" id="IPR012337">
    <property type="entry name" value="RNaseH-like_sf"/>
</dbReference>
<sequence>MVYHLEILSILNSKRPVRTCSESDLSMMLESSSEDEGEGEPDNSSPDAILRREFVIYRNKIRLDLDENPVIWFKVNRCEFNILSKLACTYLSPPPASVPSEKLVSGASLIYTTIH</sequence>
<dbReference type="InterPro" id="IPR008906">
    <property type="entry name" value="HATC_C_dom"/>
</dbReference>
<reference evidence="3 4" key="1">
    <citation type="journal article" date="2021" name="BMC Biol.">
        <title>Horizontally acquired antibacterial genes associated with adaptive radiation of ladybird beetles.</title>
        <authorList>
            <person name="Li H.S."/>
            <person name="Tang X.F."/>
            <person name="Huang Y.H."/>
            <person name="Xu Z.Y."/>
            <person name="Chen M.L."/>
            <person name="Du X.Y."/>
            <person name="Qiu B.Y."/>
            <person name="Chen P.T."/>
            <person name="Zhang W."/>
            <person name="Slipinski A."/>
            <person name="Escalona H.E."/>
            <person name="Waterhouse R.M."/>
            <person name="Zwick A."/>
            <person name="Pang H."/>
        </authorList>
    </citation>
    <scope>NUCLEOTIDE SEQUENCE [LARGE SCALE GENOMIC DNA]</scope>
    <source>
        <strain evidence="3">SYSU2018</strain>
    </source>
</reference>
<evidence type="ECO:0000313" key="4">
    <source>
        <dbReference type="Proteomes" id="UP001516400"/>
    </source>
</evidence>
<dbReference type="AlphaFoldDB" id="A0ABD2MQD8"/>
<accession>A0ABD2MQD8</accession>
<dbReference type="SUPFAM" id="SSF53098">
    <property type="entry name" value="Ribonuclease H-like"/>
    <property type="match status" value="1"/>
</dbReference>
<organism evidence="3 4">
    <name type="scientific">Cryptolaemus montrouzieri</name>
    <dbReference type="NCBI Taxonomy" id="559131"/>
    <lineage>
        <taxon>Eukaryota</taxon>
        <taxon>Metazoa</taxon>
        <taxon>Ecdysozoa</taxon>
        <taxon>Arthropoda</taxon>
        <taxon>Hexapoda</taxon>
        <taxon>Insecta</taxon>
        <taxon>Pterygota</taxon>
        <taxon>Neoptera</taxon>
        <taxon>Endopterygota</taxon>
        <taxon>Coleoptera</taxon>
        <taxon>Polyphaga</taxon>
        <taxon>Cucujiformia</taxon>
        <taxon>Coccinelloidea</taxon>
        <taxon>Coccinellidae</taxon>
        <taxon>Scymninae</taxon>
        <taxon>Scymnini</taxon>
        <taxon>Cryptolaemus</taxon>
    </lineage>
</organism>
<keyword evidence="4" id="KW-1185">Reference proteome</keyword>
<name>A0ABD2MQD8_9CUCU</name>
<comment type="caution">
    <text evidence="3">The sequence shown here is derived from an EMBL/GenBank/DDBJ whole genome shotgun (WGS) entry which is preliminary data.</text>
</comment>
<feature type="region of interest" description="Disordered" evidence="1">
    <location>
        <begin position="25"/>
        <end position="46"/>
    </location>
</feature>
<feature type="compositionally biased region" description="Acidic residues" evidence="1">
    <location>
        <begin position="32"/>
        <end position="41"/>
    </location>
</feature>
<evidence type="ECO:0000313" key="3">
    <source>
        <dbReference type="EMBL" id="KAL3268474.1"/>
    </source>
</evidence>
<dbReference type="Proteomes" id="UP001516400">
    <property type="component" value="Unassembled WGS sequence"/>
</dbReference>
<proteinExistence type="predicted"/>
<evidence type="ECO:0000259" key="2">
    <source>
        <dbReference type="Pfam" id="PF05699"/>
    </source>
</evidence>
<protein>
    <recommendedName>
        <fullName evidence="2">HAT C-terminal dimerisation domain-containing protein</fullName>
    </recommendedName>
</protein>
<dbReference type="Pfam" id="PF05699">
    <property type="entry name" value="Dimer_Tnp_hAT"/>
    <property type="match status" value="1"/>
</dbReference>
<feature type="domain" description="HAT C-terminal dimerisation" evidence="2">
    <location>
        <begin position="60"/>
        <end position="111"/>
    </location>
</feature>
<evidence type="ECO:0000256" key="1">
    <source>
        <dbReference type="SAM" id="MobiDB-lite"/>
    </source>
</evidence>
<gene>
    <name evidence="3" type="ORF">HHI36_007585</name>
</gene>